<dbReference type="GO" id="GO:0003713">
    <property type="term" value="F:transcription coactivator activity"/>
    <property type="evidence" value="ECO:0007669"/>
    <property type="project" value="TreeGrafter"/>
</dbReference>
<dbReference type="STRING" id="51028.A0A0N4VPF0"/>
<dbReference type="Pfam" id="PF02755">
    <property type="entry name" value="RPEL"/>
    <property type="match status" value="1"/>
</dbReference>
<evidence type="ECO:0000256" key="6">
    <source>
        <dbReference type="ARBA" id="ARBA00023242"/>
    </source>
</evidence>
<keyword evidence="10" id="KW-0472">Membrane</keyword>
<evidence type="ECO:0000256" key="8">
    <source>
        <dbReference type="SAM" id="Coils"/>
    </source>
</evidence>
<accession>A0A0N4VPF0</accession>
<evidence type="ECO:0000256" key="4">
    <source>
        <dbReference type="ARBA" id="ARBA00023054"/>
    </source>
</evidence>
<dbReference type="Gene3D" id="6.10.150.10">
    <property type="match status" value="1"/>
</dbReference>
<dbReference type="GO" id="GO:0045944">
    <property type="term" value="P:positive regulation of transcription by RNA polymerase II"/>
    <property type="evidence" value="ECO:0007669"/>
    <property type="project" value="TreeGrafter"/>
</dbReference>
<dbReference type="InterPro" id="IPR003034">
    <property type="entry name" value="SAP_dom"/>
</dbReference>
<evidence type="ECO:0000256" key="10">
    <source>
        <dbReference type="SAM" id="Phobius"/>
    </source>
</evidence>
<evidence type="ECO:0000313" key="12">
    <source>
        <dbReference type="EMBL" id="VDD97295.1"/>
    </source>
</evidence>
<feature type="region of interest" description="Disordered" evidence="9">
    <location>
        <begin position="128"/>
        <end position="166"/>
    </location>
</feature>
<keyword evidence="3" id="KW-0805">Transcription regulation</keyword>
<feature type="compositionally biased region" description="Polar residues" evidence="9">
    <location>
        <begin position="134"/>
        <end position="151"/>
    </location>
</feature>
<keyword evidence="2" id="KW-0677">Repeat</keyword>
<feature type="domain" description="SAP" evidence="11">
    <location>
        <begin position="302"/>
        <end position="336"/>
    </location>
</feature>
<evidence type="ECO:0000256" key="3">
    <source>
        <dbReference type="ARBA" id="ARBA00023015"/>
    </source>
</evidence>
<dbReference type="SUPFAM" id="SSF68906">
    <property type="entry name" value="SAP domain"/>
    <property type="match status" value="1"/>
</dbReference>
<dbReference type="PROSITE" id="PS51073">
    <property type="entry name" value="RPEL"/>
    <property type="match status" value="1"/>
</dbReference>
<evidence type="ECO:0000313" key="14">
    <source>
        <dbReference type="WBParaSite" id="EVEC_0001287901-mRNA-1"/>
    </source>
</evidence>
<evidence type="ECO:0000313" key="13">
    <source>
        <dbReference type="Proteomes" id="UP000274131"/>
    </source>
</evidence>
<sequence length="810" mass="89277">MTNQLRIGQTKAEVLKRCKLKDSLNRKLQRRPGPLELVTKKILQADAELELAIQGLLIGLCFISLVFIFNCNKAVKGRVLFTKTTEFGVEGERDDLPHQTPGMEVIATPTCSHQPKVVNICNSKSRFRKKAHQNRTPYEQSSSASSPNQTRSKIKLQDNKEATADNSYKVSSLKTVDTTVLQPRSPNETAEQFDAVCESHSSYDLLLHQQHLFLQWQREVENSDATSSSQQDDSSRQNSNELPCVVVPPQTSLQPEVNYQLTGEYQESSSYQNTISPTVAAEVAHSTVSTSLVDGERPKTKLSDYRVQDLKNECKKRQLPVSGPKPHLIERLKPYEDDILNNSNALNIQELTVDSVIAPSPASDTSTGSNRLPPISNVINDYIQQNVSQHPITVAQQQPVLVQIPTASQQQVLHLVDSNGAIIANTAVPSNMQCYCISSDYGTSTDSTVGGTRIMAADQLRSEGSQSTTVQYVSSQPQPVVSAAEPTFSFAQLGSGGQFTLVQASSSTDFQPRSTTAEVSQSSTQCVQTGSQQIVHVCSQLQPASGAAQQTQQGQPLQSVSTTTIPIVSTNGCHFGRSVLAKAVGQQSQTVTITPGQTVQQQLHQQHQTQQIVAQPQIATTVAFSQKSHVPYVQYVLKTNGTQHVVHQEVTPVSQRALCPPMQAALPSAECSPIVADSASESSSVPSPQEAYNKATSQQDLHQIAVDPNDTSALLSATTLSIHEEMLRYQQRKIDELQKELHCSQQQLRHQQRVILAAKKAQQKKRQEAYQHEGNDDQKSQAEVWLRQLDISKLHKFHIQRFVQHKQQLQ</sequence>
<keyword evidence="5" id="KW-0804">Transcription</keyword>
<dbReference type="GO" id="GO:0005634">
    <property type="term" value="C:nucleus"/>
    <property type="evidence" value="ECO:0007669"/>
    <property type="project" value="UniProtKB-SubCell"/>
</dbReference>
<evidence type="ECO:0000256" key="5">
    <source>
        <dbReference type="ARBA" id="ARBA00023163"/>
    </source>
</evidence>
<proteinExistence type="predicted"/>
<dbReference type="EMBL" id="UXUI01013323">
    <property type="protein sequence ID" value="VDD97295.1"/>
    <property type="molecule type" value="Genomic_DNA"/>
</dbReference>
<feature type="region of interest" description="Disordered" evidence="9">
    <location>
        <begin position="223"/>
        <end position="243"/>
    </location>
</feature>
<gene>
    <name evidence="12" type="ORF">EVEC_LOCUS12046</name>
</gene>
<protein>
    <submittedName>
        <fullName evidence="14">SAP domain-containing protein</fullName>
    </submittedName>
</protein>
<feature type="coiled-coil region" evidence="8">
    <location>
        <begin position="720"/>
        <end position="754"/>
    </location>
</feature>
<feature type="compositionally biased region" description="Low complexity" evidence="9">
    <location>
        <begin position="223"/>
        <end position="240"/>
    </location>
</feature>
<evidence type="ECO:0000256" key="1">
    <source>
        <dbReference type="ARBA" id="ARBA00004123"/>
    </source>
</evidence>
<dbReference type="SMART" id="SM00707">
    <property type="entry name" value="RPEL"/>
    <property type="match status" value="1"/>
</dbReference>
<evidence type="ECO:0000256" key="2">
    <source>
        <dbReference type="ARBA" id="ARBA00022737"/>
    </source>
</evidence>
<dbReference type="Gene3D" id="1.10.720.30">
    <property type="entry name" value="SAP domain"/>
    <property type="match status" value="1"/>
</dbReference>
<evidence type="ECO:0000259" key="11">
    <source>
        <dbReference type="PROSITE" id="PS50800"/>
    </source>
</evidence>
<feature type="region of interest" description="Disordered" evidence="9">
    <location>
        <begin position="677"/>
        <end position="698"/>
    </location>
</feature>
<feature type="repeat" description="RPEL" evidence="7">
    <location>
        <begin position="22"/>
        <end position="47"/>
    </location>
</feature>
<keyword evidence="6" id="KW-0539">Nucleus</keyword>
<dbReference type="Proteomes" id="UP000274131">
    <property type="component" value="Unassembled WGS sequence"/>
</dbReference>
<dbReference type="Pfam" id="PF02037">
    <property type="entry name" value="SAP"/>
    <property type="match status" value="1"/>
</dbReference>
<comment type="subcellular location">
    <subcellularLocation>
        <location evidence="1">Nucleus</location>
    </subcellularLocation>
</comment>
<dbReference type="InterPro" id="IPR004018">
    <property type="entry name" value="RPEL_repeat"/>
</dbReference>
<dbReference type="AlphaFoldDB" id="A0A0N4VPF0"/>
<dbReference type="OrthoDB" id="197676at2759"/>
<dbReference type="PANTHER" id="PTHR22793">
    <property type="entry name" value="MYOCARDIN-RELATED TRANSCRIPTION FACTOR-RELATED"/>
    <property type="match status" value="1"/>
</dbReference>
<dbReference type="PROSITE" id="PS50800">
    <property type="entry name" value="SAP"/>
    <property type="match status" value="1"/>
</dbReference>
<dbReference type="PANTHER" id="PTHR22793:SF12">
    <property type="entry name" value="MYOCARDIN-RELATED TRANSCRIPTION FACTOR, ISOFORM H"/>
    <property type="match status" value="1"/>
</dbReference>
<dbReference type="SMART" id="SM00513">
    <property type="entry name" value="SAP"/>
    <property type="match status" value="1"/>
</dbReference>
<reference evidence="12 13" key="2">
    <citation type="submission" date="2018-10" db="EMBL/GenBank/DDBJ databases">
        <authorList>
            <consortium name="Pathogen Informatics"/>
        </authorList>
    </citation>
    <scope>NUCLEOTIDE SEQUENCE [LARGE SCALE GENOMIC DNA]</scope>
</reference>
<keyword evidence="10" id="KW-0812">Transmembrane</keyword>
<evidence type="ECO:0000256" key="9">
    <source>
        <dbReference type="SAM" id="MobiDB-lite"/>
    </source>
</evidence>
<dbReference type="InterPro" id="IPR043451">
    <property type="entry name" value="Myocardin-like"/>
</dbReference>
<keyword evidence="10" id="KW-1133">Transmembrane helix</keyword>
<dbReference type="InterPro" id="IPR036361">
    <property type="entry name" value="SAP_dom_sf"/>
</dbReference>
<keyword evidence="4 8" id="KW-0175">Coiled coil</keyword>
<keyword evidence="13" id="KW-1185">Reference proteome</keyword>
<reference evidence="14" key="1">
    <citation type="submission" date="2017-02" db="UniProtKB">
        <authorList>
            <consortium name="WormBaseParasite"/>
        </authorList>
    </citation>
    <scope>IDENTIFICATION</scope>
</reference>
<feature type="compositionally biased region" description="Low complexity" evidence="9">
    <location>
        <begin position="677"/>
        <end position="691"/>
    </location>
</feature>
<evidence type="ECO:0000256" key="7">
    <source>
        <dbReference type="PROSITE-ProRule" id="PRU00401"/>
    </source>
</evidence>
<feature type="transmembrane region" description="Helical" evidence="10">
    <location>
        <begin position="49"/>
        <end position="69"/>
    </location>
</feature>
<organism evidence="14">
    <name type="scientific">Enterobius vermicularis</name>
    <name type="common">Human pinworm</name>
    <dbReference type="NCBI Taxonomy" id="51028"/>
    <lineage>
        <taxon>Eukaryota</taxon>
        <taxon>Metazoa</taxon>
        <taxon>Ecdysozoa</taxon>
        <taxon>Nematoda</taxon>
        <taxon>Chromadorea</taxon>
        <taxon>Rhabditida</taxon>
        <taxon>Spirurina</taxon>
        <taxon>Oxyuridomorpha</taxon>
        <taxon>Oxyuroidea</taxon>
        <taxon>Oxyuridae</taxon>
        <taxon>Enterobius</taxon>
    </lineage>
</organism>
<dbReference type="WBParaSite" id="EVEC_0001287901-mRNA-1">
    <property type="protein sequence ID" value="EVEC_0001287901-mRNA-1"/>
    <property type="gene ID" value="EVEC_0001287901"/>
</dbReference>
<name>A0A0N4VPF0_ENTVE</name>